<dbReference type="EMBL" id="MLAW01000028">
    <property type="protein sequence ID" value="OJJ24587.1"/>
    <property type="molecule type" value="Genomic_DNA"/>
</dbReference>
<dbReference type="AlphaFoldDB" id="A0A1L9QPR6"/>
<evidence type="ECO:0000313" key="1">
    <source>
        <dbReference type="EMBL" id="OJJ24587.1"/>
    </source>
</evidence>
<gene>
    <name evidence="1" type="ORF">BI308_15645</name>
</gene>
<dbReference type="Proteomes" id="UP000183940">
    <property type="component" value="Unassembled WGS sequence"/>
</dbReference>
<keyword evidence="2" id="KW-1185">Reference proteome</keyword>
<protein>
    <recommendedName>
        <fullName evidence="3">DUF4269 domain-containing protein</fullName>
    </recommendedName>
</protein>
<proteinExistence type="predicted"/>
<accession>A0A1L9QPR6</accession>
<name>A0A1L9QPR6_9CYAN</name>
<reference evidence="1" key="1">
    <citation type="submission" date="2016-10" db="EMBL/GenBank/DDBJ databases">
        <title>CRISPR-Cas defence system in Roseofilum reptotaenium: evidence of a bacteriophage-cyanobacterium arms race in the coral black band disease.</title>
        <authorList>
            <person name="Buerger P."/>
            <person name="Wood-Charlson E.M."/>
            <person name="Weynberg K.D."/>
            <person name="Willis B."/>
            <person name="Van Oppen M.J."/>
        </authorList>
    </citation>
    <scope>NUCLEOTIDE SEQUENCE [LARGE SCALE GENOMIC DNA]</scope>
    <source>
        <strain evidence="1">AO1-A</strain>
    </source>
</reference>
<comment type="caution">
    <text evidence="1">The sequence shown here is derived from an EMBL/GenBank/DDBJ whole genome shotgun (WGS) entry which is preliminary data.</text>
</comment>
<sequence length="165" mass="19047">MLSIEETFILVQEMLPISGLKLASGVPSDVRGVSDVDISLIHLKPDELLELMPEGTAQKQRNKLSYLAWGYQFTLANRWINLTASTSNQVYNAVKHRELELELIHRYPRFRASVIDLKKNTIWGTEKCWCYVLGLEGNEYELMLNRELILERAKHKIMSLSEEVL</sequence>
<organism evidence="1 2">
    <name type="scientific">Roseofilum reptotaenium AO1-A</name>
    <dbReference type="NCBI Taxonomy" id="1925591"/>
    <lineage>
        <taxon>Bacteria</taxon>
        <taxon>Bacillati</taxon>
        <taxon>Cyanobacteriota</taxon>
        <taxon>Cyanophyceae</taxon>
        <taxon>Desertifilales</taxon>
        <taxon>Desertifilaceae</taxon>
        <taxon>Roseofilum</taxon>
    </lineage>
</organism>
<evidence type="ECO:0008006" key="3">
    <source>
        <dbReference type="Google" id="ProtNLM"/>
    </source>
</evidence>
<evidence type="ECO:0000313" key="2">
    <source>
        <dbReference type="Proteomes" id="UP000183940"/>
    </source>
</evidence>